<dbReference type="EMBL" id="CP043431">
    <property type="protein sequence ID" value="QNT64128.1"/>
    <property type="molecule type" value="Genomic_DNA"/>
</dbReference>
<proteinExistence type="predicted"/>
<dbReference type="AlphaFoldDB" id="A0A7H1MKZ2"/>
<dbReference type="RefSeq" id="WP_155279791.1">
    <property type="nucleotide sequence ID" value="NZ_CP026847.1"/>
</dbReference>
<gene>
    <name evidence="1" type="ORF">FY536_02050</name>
</gene>
<protein>
    <submittedName>
        <fullName evidence="1">Uncharacterized protein</fullName>
    </submittedName>
</protein>
<evidence type="ECO:0000313" key="1">
    <source>
        <dbReference type="EMBL" id="QNT64128.1"/>
    </source>
</evidence>
<sequence length="165" mass="18805">MNSTKKIFLLFIILLGIGGTTYYITQIKPMQDFVKSEGQLGEDTQNKANQAAPAMFVIASTALNNQNDRSVDVENYLDSLIEGEHSTIEYSISKDQHSWDFIFNKKAKLIAAYDDELKKWKFELIDLESNEKINGQSYSMAEVTEGYKILSKQGKINPQFTFIEK</sequence>
<organism evidence="1 2">
    <name type="scientific">Weissella koreensis</name>
    <dbReference type="NCBI Taxonomy" id="165096"/>
    <lineage>
        <taxon>Bacteria</taxon>
        <taxon>Bacillati</taxon>
        <taxon>Bacillota</taxon>
        <taxon>Bacilli</taxon>
        <taxon>Lactobacillales</taxon>
        <taxon>Lactobacillaceae</taxon>
        <taxon>Weissella</taxon>
    </lineage>
</organism>
<dbReference type="Proteomes" id="UP000516446">
    <property type="component" value="Chromosome"/>
</dbReference>
<name>A0A7H1MKZ2_9LACO</name>
<accession>A0A7H1MKZ2</accession>
<keyword evidence="2" id="KW-1185">Reference proteome</keyword>
<evidence type="ECO:0000313" key="2">
    <source>
        <dbReference type="Proteomes" id="UP000516446"/>
    </source>
</evidence>
<reference evidence="1 2" key="1">
    <citation type="submission" date="2019-08" db="EMBL/GenBank/DDBJ databases">
        <authorList>
            <person name="Chang H.C."/>
            <person name="Mun S.Y."/>
        </authorList>
    </citation>
    <scope>NUCLEOTIDE SEQUENCE [LARGE SCALE GENOMIC DNA]</scope>
    <source>
        <strain evidence="1 2">SK</strain>
    </source>
</reference>